<organism evidence="4 5">
    <name type="scientific">Jiangella alba</name>
    <dbReference type="NCBI Taxonomy" id="561176"/>
    <lineage>
        <taxon>Bacteria</taxon>
        <taxon>Bacillati</taxon>
        <taxon>Actinomycetota</taxon>
        <taxon>Actinomycetes</taxon>
        <taxon>Jiangellales</taxon>
        <taxon>Jiangellaceae</taxon>
        <taxon>Jiangella</taxon>
    </lineage>
</organism>
<dbReference type="Proteomes" id="UP000181980">
    <property type="component" value="Unassembled WGS sequence"/>
</dbReference>
<reference evidence="5" key="1">
    <citation type="submission" date="2016-10" db="EMBL/GenBank/DDBJ databases">
        <authorList>
            <person name="Varghese N."/>
            <person name="Submissions S."/>
        </authorList>
    </citation>
    <scope>NUCLEOTIDE SEQUENCE [LARGE SCALE GENOMIC DNA]</scope>
    <source>
        <strain evidence="5">DSM 45237</strain>
    </source>
</reference>
<dbReference type="EMBL" id="FNUC01000003">
    <property type="protein sequence ID" value="SEE80700.1"/>
    <property type="molecule type" value="Genomic_DNA"/>
</dbReference>
<accession>A0A1H5LUP9</accession>
<sequence length="205" mass="22576">MPEPPEHYYASEPGVASSRRTIDVVLPEVRLRLLTDTGVFSFRQLDPGTRVLLENAPLPPIRGDLLDLGAGYGPIALAMAHRLKRRRVWAVDVNERALELVRENAAAAGLGGVRAALPDDVPEDVRFAAIYSNPPIRVGKAALHDLLLRWLPRLLPGGAAYLVVQRNLGADSLAKWLAEAGYPTRRLVSRIGYRVLEVQPLRSEQ</sequence>
<dbReference type="PANTHER" id="PTHR47816:SF4">
    <property type="entry name" value="RIBOSOMAL RNA SMALL SUBUNIT METHYLTRANSFERASE C"/>
    <property type="match status" value="1"/>
</dbReference>
<evidence type="ECO:0000313" key="4">
    <source>
        <dbReference type="EMBL" id="SEE80700.1"/>
    </source>
</evidence>
<keyword evidence="2 4" id="KW-0808">Transferase</keyword>
<dbReference type="InterPro" id="IPR046977">
    <property type="entry name" value="RsmC/RlmG"/>
</dbReference>
<dbReference type="RefSeq" id="WP_069113439.1">
    <property type="nucleotide sequence ID" value="NZ_FNUC01000003.1"/>
</dbReference>
<dbReference type="Pfam" id="PF05175">
    <property type="entry name" value="MTS"/>
    <property type="match status" value="1"/>
</dbReference>
<gene>
    <name evidence="4" type="ORF">SAMN04488561_2775</name>
</gene>
<dbReference type="CDD" id="cd02440">
    <property type="entry name" value="AdoMet_MTases"/>
    <property type="match status" value="1"/>
</dbReference>
<feature type="domain" description="Methyltransferase small" evidence="3">
    <location>
        <begin position="31"/>
        <end position="195"/>
    </location>
</feature>
<dbReference type="GO" id="GO:0008757">
    <property type="term" value="F:S-adenosylmethionine-dependent methyltransferase activity"/>
    <property type="evidence" value="ECO:0007669"/>
    <property type="project" value="InterPro"/>
</dbReference>
<evidence type="ECO:0000259" key="3">
    <source>
        <dbReference type="Pfam" id="PF05175"/>
    </source>
</evidence>
<dbReference type="AlphaFoldDB" id="A0A1H5LUP9"/>
<dbReference type="Gene3D" id="3.40.50.150">
    <property type="entry name" value="Vaccinia Virus protein VP39"/>
    <property type="match status" value="1"/>
</dbReference>
<keyword evidence="1 4" id="KW-0489">Methyltransferase</keyword>
<evidence type="ECO:0000256" key="2">
    <source>
        <dbReference type="ARBA" id="ARBA00022679"/>
    </source>
</evidence>
<dbReference type="SUPFAM" id="SSF53335">
    <property type="entry name" value="S-adenosyl-L-methionine-dependent methyltransferases"/>
    <property type="match status" value="1"/>
</dbReference>
<dbReference type="InterPro" id="IPR029063">
    <property type="entry name" value="SAM-dependent_MTases_sf"/>
</dbReference>
<dbReference type="OrthoDB" id="5566900at2"/>
<evidence type="ECO:0000313" key="5">
    <source>
        <dbReference type="Proteomes" id="UP000181980"/>
    </source>
</evidence>
<evidence type="ECO:0000256" key="1">
    <source>
        <dbReference type="ARBA" id="ARBA00022603"/>
    </source>
</evidence>
<keyword evidence="5" id="KW-1185">Reference proteome</keyword>
<proteinExistence type="predicted"/>
<name>A0A1H5LUP9_9ACTN</name>
<dbReference type="STRING" id="561176.SAMN04488561_2775"/>
<protein>
    <submittedName>
        <fullName evidence="4">Methyltransferase small domain-containing protein</fullName>
    </submittedName>
</protein>
<dbReference type="InterPro" id="IPR007848">
    <property type="entry name" value="Small_mtfrase_dom"/>
</dbReference>
<dbReference type="PANTHER" id="PTHR47816">
    <property type="entry name" value="RIBOSOMAL RNA SMALL SUBUNIT METHYLTRANSFERASE C"/>
    <property type="match status" value="1"/>
</dbReference>
<dbReference type="GO" id="GO:0032259">
    <property type="term" value="P:methylation"/>
    <property type="evidence" value="ECO:0007669"/>
    <property type="project" value="UniProtKB-KW"/>
</dbReference>